<organism evidence="1 2">
    <name type="scientific">Archangium lansingense</name>
    <dbReference type="NCBI Taxonomy" id="2995310"/>
    <lineage>
        <taxon>Bacteria</taxon>
        <taxon>Pseudomonadati</taxon>
        <taxon>Myxococcota</taxon>
        <taxon>Myxococcia</taxon>
        <taxon>Myxococcales</taxon>
        <taxon>Cystobacterineae</taxon>
        <taxon>Archangiaceae</taxon>
        <taxon>Archangium</taxon>
    </lineage>
</organism>
<accession>A0ABT4A2I0</accession>
<dbReference type="Proteomes" id="UP001207654">
    <property type="component" value="Unassembled WGS sequence"/>
</dbReference>
<keyword evidence="2" id="KW-1185">Reference proteome</keyword>
<dbReference type="EMBL" id="JAPNKA010000001">
    <property type="protein sequence ID" value="MCY1075852.1"/>
    <property type="molecule type" value="Genomic_DNA"/>
</dbReference>
<evidence type="ECO:0000313" key="2">
    <source>
        <dbReference type="Proteomes" id="UP001207654"/>
    </source>
</evidence>
<reference evidence="1 2" key="1">
    <citation type="submission" date="2022-11" db="EMBL/GenBank/DDBJ databases">
        <title>Minimal conservation of predation-associated metabolite biosynthetic gene clusters underscores biosynthetic potential of Myxococcota including descriptions for ten novel species: Archangium lansinium sp. nov., Myxococcus landrumus sp. nov., Nannocystis bai.</title>
        <authorList>
            <person name="Ahearne A."/>
            <person name="Stevens C."/>
            <person name="Phillips K."/>
        </authorList>
    </citation>
    <scope>NUCLEOTIDE SEQUENCE [LARGE SCALE GENOMIC DNA]</scope>
    <source>
        <strain evidence="1 2">MIWBW</strain>
    </source>
</reference>
<dbReference type="RefSeq" id="WP_267534766.1">
    <property type="nucleotide sequence ID" value="NZ_JAPNKA010000001.1"/>
</dbReference>
<name>A0ABT4A2I0_9BACT</name>
<gene>
    <name evidence="1" type="ORF">OV287_15370</name>
</gene>
<protein>
    <recommendedName>
        <fullName evidence="3">Lipoprotein</fullName>
    </recommendedName>
</protein>
<evidence type="ECO:0008006" key="3">
    <source>
        <dbReference type="Google" id="ProtNLM"/>
    </source>
</evidence>
<comment type="caution">
    <text evidence="1">The sequence shown here is derived from an EMBL/GenBank/DDBJ whole genome shotgun (WGS) entry which is preliminary data.</text>
</comment>
<evidence type="ECO:0000313" key="1">
    <source>
        <dbReference type="EMBL" id="MCY1075852.1"/>
    </source>
</evidence>
<proteinExistence type="predicted"/>
<sequence>MDKLLEQQELYFYPLSGGFDVERVAEVIRPIGFSYQAEAEPLVFLIFRDEESREACRARRQSNPTAPLPYVLLIRVQPDEIIVNQFAGPDFSPYSRVFLEWLLANYECSVHNEERTDLTAELPKPKPKAR</sequence>